<gene>
    <name evidence="3" type="ORF">ODALV1_LOCUS1962</name>
</gene>
<keyword evidence="1" id="KW-0479">Metal-binding</keyword>
<dbReference type="PANTHER" id="PTHR43690:SF18">
    <property type="entry name" value="INSULIN-DEGRADING ENZYME-RELATED"/>
    <property type="match status" value="1"/>
</dbReference>
<evidence type="ECO:0000259" key="2">
    <source>
        <dbReference type="Pfam" id="PF22456"/>
    </source>
</evidence>
<protein>
    <recommendedName>
        <fullName evidence="2">Coenzyme PQQ synthesis protein F-like C-terminal lobe domain-containing protein</fullName>
    </recommendedName>
</protein>
<dbReference type="PANTHER" id="PTHR43690">
    <property type="entry name" value="NARDILYSIN"/>
    <property type="match status" value="1"/>
</dbReference>
<evidence type="ECO:0000313" key="3">
    <source>
        <dbReference type="EMBL" id="CAL8072019.1"/>
    </source>
</evidence>
<dbReference type="InterPro" id="IPR054734">
    <property type="entry name" value="PqqF-like_C_4"/>
</dbReference>
<comment type="caution">
    <text evidence="3">The sequence shown here is derived from an EMBL/GenBank/DDBJ whole genome shotgun (WGS) entry which is preliminary data.</text>
</comment>
<proteinExistence type="predicted"/>
<dbReference type="InterPro" id="IPR011249">
    <property type="entry name" value="Metalloenz_LuxS/M16"/>
</dbReference>
<feature type="domain" description="Coenzyme PQQ synthesis protein F-like C-terminal lobe" evidence="2">
    <location>
        <begin position="89"/>
        <end position="150"/>
    </location>
</feature>
<reference evidence="3 4" key="1">
    <citation type="submission" date="2024-08" db="EMBL/GenBank/DDBJ databases">
        <authorList>
            <person name="Cucini C."/>
            <person name="Frati F."/>
        </authorList>
    </citation>
    <scope>NUCLEOTIDE SEQUENCE [LARGE SCALE GENOMIC DNA]</scope>
</reference>
<dbReference type="InterPro" id="IPR050626">
    <property type="entry name" value="Peptidase_M16"/>
</dbReference>
<name>A0ABP1PSF6_9HEXA</name>
<evidence type="ECO:0000313" key="4">
    <source>
        <dbReference type="Proteomes" id="UP001642540"/>
    </source>
</evidence>
<accession>A0ABP1PSF6</accession>
<keyword evidence="4" id="KW-1185">Reference proteome</keyword>
<dbReference type="Proteomes" id="UP001642540">
    <property type="component" value="Unassembled WGS sequence"/>
</dbReference>
<sequence>MKMYIQGHLYGYVTKSHGEKVVNALTKLNYSPIDIRQYVVFRCLRLPLGERVVKINTLNPNIHTSVLINSYQFGQLTLAEETAMRFFTQTMSDAAFYQLRTEQQLGYIIIIYAEVTFGVSSIIVELVTQPKNFTTEYCNECIDKFLMDFFVTNLINQEAFEEFSLGKPKLDLPFPVIQNLFASNLLPNLFTYRKLSIQVVGTIDSTSSHTKNLGKPKDATQIIPPARESRMDETSSSKVYRSQSLGARTTIDRVRAAKKSMKIKDDSVLTSGAIHKSSGITTKVIDDLAKFKSSLMYFPKLFNKSNQNQTCKK</sequence>
<dbReference type="Gene3D" id="3.30.830.10">
    <property type="entry name" value="Metalloenzyme, LuxS/M16 peptidase-like"/>
    <property type="match status" value="1"/>
</dbReference>
<dbReference type="Pfam" id="PF22456">
    <property type="entry name" value="PqqF-like_C_4"/>
    <property type="match status" value="1"/>
</dbReference>
<dbReference type="SUPFAM" id="SSF63411">
    <property type="entry name" value="LuxS/MPP-like metallohydrolase"/>
    <property type="match status" value="1"/>
</dbReference>
<dbReference type="EMBL" id="CAXLJM020000007">
    <property type="protein sequence ID" value="CAL8072019.1"/>
    <property type="molecule type" value="Genomic_DNA"/>
</dbReference>
<organism evidence="3 4">
    <name type="scientific">Orchesella dallaii</name>
    <dbReference type="NCBI Taxonomy" id="48710"/>
    <lineage>
        <taxon>Eukaryota</taxon>
        <taxon>Metazoa</taxon>
        <taxon>Ecdysozoa</taxon>
        <taxon>Arthropoda</taxon>
        <taxon>Hexapoda</taxon>
        <taxon>Collembola</taxon>
        <taxon>Entomobryomorpha</taxon>
        <taxon>Entomobryoidea</taxon>
        <taxon>Orchesellidae</taxon>
        <taxon>Orchesellinae</taxon>
        <taxon>Orchesella</taxon>
    </lineage>
</organism>
<evidence type="ECO:0000256" key="1">
    <source>
        <dbReference type="ARBA" id="ARBA00022723"/>
    </source>
</evidence>